<organism evidence="3 4">
    <name type="scientific">Bacillus subtilis</name>
    <dbReference type="NCBI Taxonomy" id="1423"/>
    <lineage>
        <taxon>Bacteria</taxon>
        <taxon>Bacillati</taxon>
        <taxon>Bacillota</taxon>
        <taxon>Bacilli</taxon>
        <taxon>Bacillales</taxon>
        <taxon>Bacillaceae</taxon>
        <taxon>Bacillus</taxon>
    </lineage>
</organism>
<keyword evidence="3" id="KW-0167">Capsid protein</keyword>
<keyword evidence="3" id="KW-0946">Virion</keyword>
<dbReference type="Pfam" id="PF00011">
    <property type="entry name" value="HSP20"/>
    <property type="match status" value="1"/>
</dbReference>
<dbReference type="PROSITE" id="PS01031">
    <property type="entry name" value="SHSP"/>
    <property type="match status" value="1"/>
</dbReference>
<dbReference type="AlphaFoldDB" id="A0A0D1JFM7"/>
<protein>
    <submittedName>
        <fullName evidence="3">Spore coat protein</fullName>
    </submittedName>
</protein>
<sequence>MDFEKMKQWMEFAQQMYGGDFWKQVFDEDQKTPFMTNGQSPFPFAQQDQRGKGDASFPSMDIVDTVTEVQFLIYLPGYRKQDVHILSYGDYLVVKGQRFSYFNEQDFRQKEGRYGSFEKKIPLSDHLHGKMNAIFKDGILYITIQKDEGQAKTIVIDD</sequence>
<evidence type="ECO:0000256" key="2">
    <source>
        <dbReference type="RuleBase" id="RU003616"/>
    </source>
</evidence>
<accession>A0A0D1JFM7</accession>
<dbReference type="PATRIC" id="fig|1423.134.peg.107"/>
<dbReference type="EMBL" id="JXBC01000003">
    <property type="protein sequence ID" value="KIU11219.1"/>
    <property type="molecule type" value="Genomic_DNA"/>
</dbReference>
<dbReference type="RefSeq" id="WP_014477071.1">
    <property type="nucleotide sequence ID" value="NZ_BAABSX010000027.1"/>
</dbReference>
<dbReference type="SUPFAM" id="SSF49764">
    <property type="entry name" value="HSP20-like chaperones"/>
    <property type="match status" value="1"/>
</dbReference>
<dbReference type="InterPro" id="IPR008978">
    <property type="entry name" value="HSP20-like_chaperone"/>
</dbReference>
<dbReference type="CDD" id="cd06464">
    <property type="entry name" value="ACD_sHsps-like"/>
    <property type="match status" value="1"/>
</dbReference>
<comment type="similarity">
    <text evidence="1 2">Belongs to the small heat shock protein (HSP20) family.</text>
</comment>
<comment type="caution">
    <text evidence="3">The sequence shown here is derived from an EMBL/GenBank/DDBJ whole genome shotgun (WGS) entry which is preliminary data.</text>
</comment>
<name>A0A0D1JFM7_BACIU</name>
<gene>
    <name evidence="3" type="ORF">SC09_Contig24orf00116</name>
</gene>
<dbReference type="Gene3D" id="2.60.40.790">
    <property type="match status" value="1"/>
</dbReference>
<reference evidence="3 4" key="1">
    <citation type="submission" date="2014-12" db="EMBL/GenBank/DDBJ databases">
        <title>Comparative genome analysis of Bacillus coagulans HM-08, Clostridium butyricum HM-68, Bacillus subtilis HM-66 and Bacillus licheniformis BL-09.</title>
        <authorList>
            <person name="Zhang H."/>
        </authorList>
    </citation>
    <scope>NUCLEOTIDE SEQUENCE [LARGE SCALE GENOMIC DNA]</scope>
    <source>
        <strain evidence="3 4">HM-66</strain>
    </source>
</reference>
<evidence type="ECO:0000256" key="1">
    <source>
        <dbReference type="PROSITE-ProRule" id="PRU00285"/>
    </source>
</evidence>
<proteinExistence type="inferred from homology"/>
<dbReference type="Proteomes" id="UP000032247">
    <property type="component" value="Unassembled WGS sequence"/>
</dbReference>
<dbReference type="InterPro" id="IPR002068">
    <property type="entry name" value="A-crystallin/Hsp20_dom"/>
</dbReference>
<evidence type="ECO:0000313" key="4">
    <source>
        <dbReference type="Proteomes" id="UP000032247"/>
    </source>
</evidence>
<evidence type="ECO:0000313" key="3">
    <source>
        <dbReference type="EMBL" id="KIU11219.1"/>
    </source>
</evidence>